<evidence type="ECO:0000256" key="4">
    <source>
        <dbReference type="ARBA" id="ARBA00023136"/>
    </source>
</evidence>
<dbReference type="InParanoid" id="A0A168TC30"/>
<dbReference type="PANTHER" id="PTHR31465:SF1">
    <property type="entry name" value="PROTEIN RTA1-RELATED"/>
    <property type="match status" value="1"/>
</dbReference>
<keyword evidence="3 5" id="KW-1133">Transmembrane helix</keyword>
<comment type="subcellular location">
    <subcellularLocation>
        <location evidence="1">Membrane</location>
        <topology evidence="1">Multi-pass membrane protein</topology>
    </subcellularLocation>
</comment>
<dbReference type="Proteomes" id="UP000078561">
    <property type="component" value="Unassembled WGS sequence"/>
</dbReference>
<evidence type="ECO:0000256" key="2">
    <source>
        <dbReference type="ARBA" id="ARBA00022692"/>
    </source>
</evidence>
<dbReference type="PANTHER" id="PTHR31465">
    <property type="entry name" value="PROTEIN RTA1-RELATED"/>
    <property type="match status" value="1"/>
</dbReference>
<evidence type="ECO:0000256" key="1">
    <source>
        <dbReference type="ARBA" id="ARBA00004141"/>
    </source>
</evidence>
<dbReference type="Pfam" id="PF04479">
    <property type="entry name" value="RTA1"/>
    <property type="match status" value="1"/>
</dbReference>
<feature type="transmembrane region" description="Helical" evidence="5">
    <location>
        <begin position="131"/>
        <end position="150"/>
    </location>
</feature>
<dbReference type="STRING" id="4829.A0A168TC30"/>
<evidence type="ECO:0000256" key="3">
    <source>
        <dbReference type="ARBA" id="ARBA00022989"/>
    </source>
</evidence>
<proteinExistence type="predicted"/>
<feature type="transmembrane region" description="Helical" evidence="5">
    <location>
        <begin position="215"/>
        <end position="232"/>
    </location>
</feature>
<dbReference type="OMA" id="FRCKSSK"/>
<evidence type="ECO:0008006" key="8">
    <source>
        <dbReference type="Google" id="ProtNLM"/>
    </source>
</evidence>
<name>A0A168TC30_ABSGL</name>
<dbReference type="GO" id="GO:0016020">
    <property type="term" value="C:membrane"/>
    <property type="evidence" value="ECO:0007669"/>
    <property type="project" value="UniProtKB-SubCell"/>
</dbReference>
<keyword evidence="7" id="KW-1185">Reference proteome</keyword>
<evidence type="ECO:0000313" key="7">
    <source>
        <dbReference type="Proteomes" id="UP000078561"/>
    </source>
</evidence>
<gene>
    <name evidence="6" type="primary">ABSGL_15529.1 scaffold 17607</name>
</gene>
<dbReference type="EMBL" id="LT555210">
    <property type="protein sequence ID" value="SAM09820.1"/>
    <property type="molecule type" value="Genomic_DNA"/>
</dbReference>
<feature type="transmembrane region" description="Helical" evidence="5">
    <location>
        <begin position="80"/>
        <end position="99"/>
    </location>
</feature>
<keyword evidence="2 5" id="KW-0812">Transmembrane</keyword>
<evidence type="ECO:0000313" key="6">
    <source>
        <dbReference type="EMBL" id="SAM09820.1"/>
    </source>
</evidence>
<feature type="transmembrane region" description="Helical" evidence="5">
    <location>
        <begin position="22"/>
        <end position="43"/>
    </location>
</feature>
<dbReference type="FunCoup" id="A0A168TC30">
    <property type="interactions" value="56"/>
</dbReference>
<sequence length="303" mass="33672">MSDSNSSMANAMRFFHYMPINIAPQVFVAVFALVTALFVYRIIRSPGNKWLYILPGTALAEALGYGFRTACVYDSTLGNYVAMTLFLLVSPNALALVNYKTLGNVIAAKPSTPPSGMTEQKPDPFWLRPKFVTWFFFSSDIFAFLLQGGGGGLQASLSTRDIGSTITLVGLSIQLFFFASFTGIAIYVHRSPRFDYQLLSSSSSTTTGSTPKRKVMTCLFSTIVLLYIRSIYRVAEYAMGYDGPIATAEWAFYVFDSAIILACFIIYYLWFVGDYLPNSNNKANEYVLEPPIEISQLSKCNKD</sequence>
<dbReference type="OrthoDB" id="3358017at2759"/>
<feature type="transmembrane region" description="Helical" evidence="5">
    <location>
        <begin position="252"/>
        <end position="272"/>
    </location>
</feature>
<evidence type="ECO:0000256" key="5">
    <source>
        <dbReference type="SAM" id="Phobius"/>
    </source>
</evidence>
<keyword evidence="4 5" id="KW-0472">Membrane</keyword>
<protein>
    <recommendedName>
        <fullName evidence="8">RTA1 like protein</fullName>
    </recommendedName>
</protein>
<dbReference type="InterPro" id="IPR007568">
    <property type="entry name" value="RTA1"/>
</dbReference>
<organism evidence="6">
    <name type="scientific">Absidia glauca</name>
    <name type="common">Pin mould</name>
    <dbReference type="NCBI Taxonomy" id="4829"/>
    <lineage>
        <taxon>Eukaryota</taxon>
        <taxon>Fungi</taxon>
        <taxon>Fungi incertae sedis</taxon>
        <taxon>Mucoromycota</taxon>
        <taxon>Mucoromycotina</taxon>
        <taxon>Mucoromycetes</taxon>
        <taxon>Mucorales</taxon>
        <taxon>Cunninghamellaceae</taxon>
        <taxon>Absidia</taxon>
    </lineage>
</organism>
<accession>A0A168TC30</accession>
<reference evidence="6" key="1">
    <citation type="submission" date="2016-04" db="EMBL/GenBank/DDBJ databases">
        <authorList>
            <person name="Evans L.H."/>
            <person name="Alamgir A."/>
            <person name="Owens N."/>
            <person name="Weber N.D."/>
            <person name="Virtaneva K."/>
            <person name="Barbian K."/>
            <person name="Babar A."/>
            <person name="Rosenke K."/>
        </authorList>
    </citation>
    <scope>NUCLEOTIDE SEQUENCE [LARGE SCALE GENOMIC DNA]</scope>
    <source>
        <strain evidence="6">CBS 101.48</strain>
    </source>
</reference>
<feature type="transmembrane region" description="Helical" evidence="5">
    <location>
        <begin position="162"/>
        <end position="188"/>
    </location>
</feature>
<dbReference type="AlphaFoldDB" id="A0A168TC30"/>